<accession>A0ABD6CYJ4</accession>
<evidence type="ECO:0000313" key="3">
    <source>
        <dbReference type="EMBL" id="MFD1634288.1"/>
    </source>
</evidence>
<evidence type="ECO:0000256" key="2">
    <source>
        <dbReference type="SAM" id="Phobius"/>
    </source>
</evidence>
<comment type="caution">
    <text evidence="3">The sequence shown here is derived from an EMBL/GenBank/DDBJ whole genome shotgun (WGS) entry which is preliminary data.</text>
</comment>
<reference evidence="3 4" key="1">
    <citation type="journal article" date="2019" name="Int. J. Syst. Evol. Microbiol.">
        <title>The Global Catalogue of Microorganisms (GCM) 10K type strain sequencing project: providing services to taxonomists for standard genome sequencing and annotation.</title>
        <authorList>
            <consortium name="The Broad Institute Genomics Platform"/>
            <consortium name="The Broad Institute Genome Sequencing Center for Infectious Disease"/>
            <person name="Wu L."/>
            <person name="Ma J."/>
        </authorList>
    </citation>
    <scope>NUCLEOTIDE SEQUENCE [LARGE SCALE GENOMIC DNA]</scope>
    <source>
        <strain evidence="3 4">CGMCC 1.10594</strain>
    </source>
</reference>
<dbReference type="Proteomes" id="UP001597075">
    <property type="component" value="Unassembled WGS sequence"/>
</dbReference>
<evidence type="ECO:0000313" key="4">
    <source>
        <dbReference type="Proteomes" id="UP001597075"/>
    </source>
</evidence>
<feature type="transmembrane region" description="Helical" evidence="2">
    <location>
        <begin position="140"/>
        <end position="157"/>
    </location>
</feature>
<feature type="transmembrane region" description="Helical" evidence="2">
    <location>
        <begin position="112"/>
        <end position="134"/>
    </location>
</feature>
<keyword evidence="4" id="KW-1185">Reference proteome</keyword>
<proteinExistence type="predicted"/>
<keyword evidence="2" id="KW-0812">Transmembrane</keyword>
<dbReference type="RefSeq" id="WP_256404542.1">
    <property type="nucleotide sequence ID" value="NZ_CP187151.1"/>
</dbReference>
<organism evidence="3 4">
    <name type="scientific">Haloplanus ruber</name>
    <dbReference type="NCBI Taxonomy" id="869892"/>
    <lineage>
        <taxon>Archaea</taxon>
        <taxon>Methanobacteriati</taxon>
        <taxon>Methanobacteriota</taxon>
        <taxon>Stenosarchaea group</taxon>
        <taxon>Halobacteria</taxon>
        <taxon>Halobacteriales</taxon>
        <taxon>Haloferacaceae</taxon>
        <taxon>Haloplanus</taxon>
    </lineage>
</organism>
<sequence length="252" mass="24850">MTDSTTDPRCPNCGEPIGRTATYCMHCSADLTEERAAADADNDGVWDEAEAEVGTEMAAGAAESQADSGIGATIAAYGRRITDAADRSGATAGTEGQASRLLAPDGAVDGTLTALVGAVGGLVVGVVGTVVLGFLTGSGVAIPLGFVAWLGATAYLVRRRTVQDAVAKSGYAVAVVLLSVPVVALSPAVPVDGGLDERGGLFVVLILFVGVPAAIAAAVGLIASRFVPDSPEAATGGTDGDGGGDRNTDTSG</sequence>
<protein>
    <submittedName>
        <fullName evidence="3">Zinc-ribbon domain-containing protein</fullName>
    </submittedName>
</protein>
<feature type="compositionally biased region" description="Basic and acidic residues" evidence="1">
    <location>
        <begin position="243"/>
        <end position="252"/>
    </location>
</feature>
<name>A0ABD6CYJ4_9EURY</name>
<feature type="transmembrane region" description="Helical" evidence="2">
    <location>
        <begin position="201"/>
        <end position="223"/>
    </location>
</feature>
<dbReference type="EMBL" id="JBHUDL010000010">
    <property type="protein sequence ID" value="MFD1634288.1"/>
    <property type="molecule type" value="Genomic_DNA"/>
</dbReference>
<feature type="region of interest" description="Disordered" evidence="1">
    <location>
        <begin position="230"/>
        <end position="252"/>
    </location>
</feature>
<gene>
    <name evidence="3" type="ORF">ACFSBJ_11180</name>
</gene>
<evidence type="ECO:0000256" key="1">
    <source>
        <dbReference type="SAM" id="MobiDB-lite"/>
    </source>
</evidence>
<dbReference type="AlphaFoldDB" id="A0ABD6CYJ4"/>
<feature type="transmembrane region" description="Helical" evidence="2">
    <location>
        <begin position="169"/>
        <end position="189"/>
    </location>
</feature>
<keyword evidence="2" id="KW-0472">Membrane</keyword>
<keyword evidence="2" id="KW-1133">Transmembrane helix</keyword>